<sequence length="49" mass="5693">MHSHAMEREEKEVWKTHTTLPMLRAKHYKKVLKQSKNEAFVGADLSAKA</sequence>
<protein>
    <submittedName>
        <fullName evidence="1">Uncharacterized protein</fullName>
    </submittedName>
</protein>
<name>A0A3M2VM66_PSESI</name>
<gene>
    <name evidence="1" type="ORF">ALQ95_02830</name>
</gene>
<dbReference type="AlphaFoldDB" id="A0A3M2VM66"/>
<evidence type="ECO:0000313" key="1">
    <source>
        <dbReference type="EMBL" id="RML40305.1"/>
    </source>
</evidence>
<organism evidence="1 2">
    <name type="scientific">Pseudomonas syringae pv. ribicola</name>
    <dbReference type="NCBI Taxonomy" id="55398"/>
    <lineage>
        <taxon>Bacteria</taxon>
        <taxon>Pseudomonadati</taxon>
        <taxon>Pseudomonadota</taxon>
        <taxon>Gammaproteobacteria</taxon>
        <taxon>Pseudomonadales</taxon>
        <taxon>Pseudomonadaceae</taxon>
        <taxon>Pseudomonas</taxon>
    </lineage>
</organism>
<proteinExistence type="predicted"/>
<evidence type="ECO:0000313" key="2">
    <source>
        <dbReference type="Proteomes" id="UP000280292"/>
    </source>
</evidence>
<comment type="caution">
    <text evidence="1">The sequence shown here is derived from an EMBL/GenBank/DDBJ whole genome shotgun (WGS) entry which is preliminary data.</text>
</comment>
<dbReference type="Proteomes" id="UP000280292">
    <property type="component" value="Unassembled WGS sequence"/>
</dbReference>
<dbReference type="EMBL" id="RBNR01000295">
    <property type="protein sequence ID" value="RML40305.1"/>
    <property type="molecule type" value="Genomic_DNA"/>
</dbReference>
<reference evidence="1 2" key="1">
    <citation type="submission" date="2018-08" db="EMBL/GenBank/DDBJ databases">
        <title>Recombination of ecologically and evolutionarily significant loci maintains genetic cohesion in the Pseudomonas syringae species complex.</title>
        <authorList>
            <person name="Dillon M."/>
            <person name="Thakur S."/>
            <person name="Almeida R.N.D."/>
            <person name="Weir B.S."/>
            <person name="Guttman D.S."/>
        </authorList>
    </citation>
    <scope>NUCLEOTIDE SEQUENCE [LARGE SCALE GENOMIC DNA]</scope>
    <source>
        <strain evidence="1 2">ICMP 3883</strain>
    </source>
</reference>
<accession>A0A3M2VM66</accession>